<evidence type="ECO:0000313" key="4">
    <source>
        <dbReference type="Proteomes" id="UP000693970"/>
    </source>
</evidence>
<proteinExistence type="predicted"/>
<reference evidence="2" key="1">
    <citation type="journal article" date="2021" name="Sci. Rep.">
        <title>Diploid genomic architecture of Nitzschia inconspicua, an elite biomass production diatom.</title>
        <authorList>
            <person name="Oliver A."/>
            <person name="Podell S."/>
            <person name="Pinowska A."/>
            <person name="Traller J.C."/>
            <person name="Smith S.R."/>
            <person name="McClure R."/>
            <person name="Beliaev A."/>
            <person name="Bohutskyi P."/>
            <person name="Hill E.A."/>
            <person name="Rabines A."/>
            <person name="Zheng H."/>
            <person name="Allen L.Z."/>
            <person name="Kuo A."/>
            <person name="Grigoriev I.V."/>
            <person name="Allen A.E."/>
            <person name="Hazlebeck D."/>
            <person name="Allen E.E."/>
        </authorList>
    </citation>
    <scope>NUCLEOTIDE SEQUENCE</scope>
    <source>
        <strain evidence="2">Hildebrandi</strain>
    </source>
</reference>
<organism evidence="2 4">
    <name type="scientific">Nitzschia inconspicua</name>
    <dbReference type="NCBI Taxonomy" id="303405"/>
    <lineage>
        <taxon>Eukaryota</taxon>
        <taxon>Sar</taxon>
        <taxon>Stramenopiles</taxon>
        <taxon>Ochrophyta</taxon>
        <taxon>Bacillariophyta</taxon>
        <taxon>Bacillariophyceae</taxon>
        <taxon>Bacillariophycidae</taxon>
        <taxon>Bacillariales</taxon>
        <taxon>Bacillariaceae</taxon>
        <taxon>Nitzschia</taxon>
    </lineage>
</organism>
<evidence type="ECO:0000313" key="3">
    <source>
        <dbReference type="EMBL" id="KAG7371544.1"/>
    </source>
</evidence>
<sequence length="266" mass="30447">MPPNRKNVSNVVGLPIAIDTLTFLPLTDPREQKQHEGLRVQHTSSKHQGDDANDSVSYWDWPSDTLEEEKVQSLFSTARIESNLILDGEKYESTTGSKLAVHDDYWAENSSSNADSVRSSLPQHRSDDYWSWYANRNLHYEQLAERLTSSTRMELMSLENSKSSSSSSPVQHHDSYWDWTADLHQQHPHLSQSQSDVYWTWNTLSTAEKKKQLIESILQYERARNLLSADHIQKQMIASASAVDTNNDIVLSTATSISSNSDYWDW</sequence>
<dbReference type="Proteomes" id="UP000693970">
    <property type="component" value="Unassembled WGS sequence"/>
</dbReference>
<accession>A0A9K3K912</accession>
<name>A0A9K3K912_9STRA</name>
<dbReference type="AlphaFoldDB" id="A0A9K3K912"/>
<comment type="caution">
    <text evidence="2">The sequence shown here is derived from an EMBL/GenBank/DDBJ whole genome shotgun (WGS) entry which is preliminary data.</text>
</comment>
<dbReference type="EMBL" id="JAGRRH010000040">
    <property type="protein sequence ID" value="KAG7339171.1"/>
    <property type="molecule type" value="Genomic_DNA"/>
</dbReference>
<evidence type="ECO:0000313" key="2">
    <source>
        <dbReference type="EMBL" id="KAG7339171.1"/>
    </source>
</evidence>
<feature type="region of interest" description="Disordered" evidence="1">
    <location>
        <begin position="32"/>
        <end position="53"/>
    </location>
</feature>
<dbReference type="EMBL" id="JAGRRH010000004">
    <property type="protein sequence ID" value="KAG7371544.1"/>
    <property type="molecule type" value="Genomic_DNA"/>
</dbReference>
<reference evidence="2" key="2">
    <citation type="submission" date="2021-04" db="EMBL/GenBank/DDBJ databases">
        <authorList>
            <person name="Podell S."/>
        </authorList>
    </citation>
    <scope>NUCLEOTIDE SEQUENCE</scope>
    <source>
        <strain evidence="2">Hildebrandi</strain>
    </source>
</reference>
<gene>
    <name evidence="3" type="ORF">IV203_020114</name>
    <name evidence="2" type="ORF">IV203_020483</name>
</gene>
<keyword evidence="4" id="KW-1185">Reference proteome</keyword>
<protein>
    <submittedName>
        <fullName evidence="2">Uncharacterized protein</fullName>
    </submittedName>
</protein>
<evidence type="ECO:0000256" key="1">
    <source>
        <dbReference type="SAM" id="MobiDB-lite"/>
    </source>
</evidence>